<dbReference type="PANTHER" id="PTHR46531">
    <property type="entry name" value="ZINC TRANSPORTER 6"/>
    <property type="match status" value="1"/>
</dbReference>
<feature type="compositionally biased region" description="Low complexity" evidence="11">
    <location>
        <begin position="268"/>
        <end position="277"/>
    </location>
</feature>
<dbReference type="GO" id="GO:0008324">
    <property type="term" value="F:monoatomic cation transmembrane transporter activity"/>
    <property type="evidence" value="ECO:0007669"/>
    <property type="project" value="InterPro"/>
</dbReference>
<protein>
    <recommendedName>
        <fullName evidence="13">Cation efflux protein transmembrane domain-containing protein</fullName>
    </recommendedName>
</protein>
<keyword evidence="2" id="KW-0813">Transport</keyword>
<feature type="transmembrane region" description="Helical" evidence="12">
    <location>
        <begin position="557"/>
        <end position="579"/>
    </location>
</feature>
<keyword evidence="7" id="KW-0406">Ion transport</keyword>
<comment type="function">
    <text evidence="10">Has probably no intrinsic transporter activity but together with SLC30A5 forms a functional zinc ion:proton antiporter heterodimer, mediating zinc entry into the lumen of organelles along the secretory pathway. As part of that zinc ion:proton antiporter, contributes to zinc ion homeostasis within the early secretory pathway and regulates the activation and folding of enzymes like alkaline phosphatases and enzymes involved in phosphatidylinositol glycan anchor biosynthesis.</text>
</comment>
<feature type="region of interest" description="Disordered" evidence="11">
    <location>
        <begin position="253"/>
        <end position="289"/>
    </location>
</feature>
<feature type="region of interest" description="Disordered" evidence="11">
    <location>
        <begin position="56"/>
        <end position="87"/>
    </location>
</feature>
<feature type="region of interest" description="Disordered" evidence="11">
    <location>
        <begin position="122"/>
        <end position="214"/>
    </location>
</feature>
<dbReference type="SUPFAM" id="SSF161111">
    <property type="entry name" value="Cation efflux protein transmembrane domain-like"/>
    <property type="match status" value="1"/>
</dbReference>
<feature type="compositionally biased region" description="Basic residues" evidence="11">
    <location>
        <begin position="278"/>
        <end position="287"/>
    </location>
</feature>
<dbReference type="GO" id="GO:0098771">
    <property type="term" value="P:inorganic ion homeostasis"/>
    <property type="evidence" value="ECO:0007669"/>
    <property type="project" value="UniProtKB-ARBA"/>
</dbReference>
<dbReference type="InterPro" id="IPR052005">
    <property type="entry name" value="CDF_SLC30A"/>
</dbReference>
<feature type="compositionally biased region" description="Polar residues" evidence="11">
    <location>
        <begin position="161"/>
        <end position="171"/>
    </location>
</feature>
<evidence type="ECO:0000256" key="11">
    <source>
        <dbReference type="SAM" id="MobiDB-lite"/>
    </source>
</evidence>
<feature type="transmembrane region" description="Helical" evidence="12">
    <location>
        <begin position="439"/>
        <end position="458"/>
    </location>
</feature>
<dbReference type="Pfam" id="PF01545">
    <property type="entry name" value="Cation_efflux"/>
    <property type="match status" value="1"/>
</dbReference>
<evidence type="ECO:0000313" key="15">
    <source>
        <dbReference type="Proteomes" id="UP000467700"/>
    </source>
</evidence>
<evidence type="ECO:0000256" key="6">
    <source>
        <dbReference type="ARBA" id="ARBA00023034"/>
    </source>
</evidence>
<gene>
    <name evidence="14" type="ORF">AAE3_LOCUS5564</name>
</gene>
<comment type="caution">
    <text evidence="14">The sequence shown here is derived from an EMBL/GenBank/DDBJ whole genome shotgun (WGS) entry which is preliminary data.</text>
</comment>
<evidence type="ECO:0000256" key="8">
    <source>
        <dbReference type="ARBA" id="ARBA00023136"/>
    </source>
</evidence>
<comment type="subcellular location">
    <subcellularLocation>
        <location evidence="1">Golgi apparatus</location>
        <location evidence="1">trans-Golgi network membrane</location>
        <topology evidence="1">Multi-pass membrane protein</topology>
    </subcellularLocation>
</comment>
<organism evidence="14 15">
    <name type="scientific">Cyclocybe aegerita</name>
    <name type="common">Black poplar mushroom</name>
    <name type="synonym">Agrocybe aegerita</name>
    <dbReference type="NCBI Taxonomy" id="1973307"/>
    <lineage>
        <taxon>Eukaryota</taxon>
        <taxon>Fungi</taxon>
        <taxon>Dikarya</taxon>
        <taxon>Basidiomycota</taxon>
        <taxon>Agaricomycotina</taxon>
        <taxon>Agaricomycetes</taxon>
        <taxon>Agaricomycetidae</taxon>
        <taxon>Agaricales</taxon>
        <taxon>Agaricineae</taxon>
        <taxon>Bolbitiaceae</taxon>
        <taxon>Cyclocybe</taxon>
    </lineage>
</organism>
<dbReference type="GO" id="GO:0030003">
    <property type="term" value="P:intracellular monoatomic cation homeostasis"/>
    <property type="evidence" value="ECO:0007669"/>
    <property type="project" value="UniProtKB-ARBA"/>
</dbReference>
<evidence type="ECO:0000259" key="13">
    <source>
        <dbReference type="Pfam" id="PF01545"/>
    </source>
</evidence>
<feature type="compositionally biased region" description="Pro residues" evidence="11">
    <location>
        <begin position="144"/>
        <end position="159"/>
    </location>
</feature>
<dbReference type="PANTHER" id="PTHR46531:SF1">
    <property type="entry name" value="ZINC TRANSPORTER 6"/>
    <property type="match status" value="1"/>
</dbReference>
<feature type="domain" description="Cation efflux protein transmembrane" evidence="13">
    <location>
        <begin position="423"/>
        <end position="603"/>
    </location>
</feature>
<reference evidence="14 15" key="1">
    <citation type="submission" date="2020-01" db="EMBL/GenBank/DDBJ databases">
        <authorList>
            <person name="Gupta K D."/>
        </authorList>
    </citation>
    <scope>NUCLEOTIDE SEQUENCE [LARGE SCALE GENOMIC DNA]</scope>
</reference>
<dbReference type="GO" id="GO:0016020">
    <property type="term" value="C:membrane"/>
    <property type="evidence" value="ECO:0007669"/>
    <property type="project" value="InterPro"/>
</dbReference>
<dbReference type="Gene3D" id="1.20.1510.10">
    <property type="entry name" value="Cation efflux protein transmembrane domain"/>
    <property type="match status" value="1"/>
</dbReference>
<feature type="compositionally biased region" description="Basic residues" evidence="11">
    <location>
        <begin position="178"/>
        <end position="188"/>
    </location>
</feature>
<dbReference type="InterPro" id="IPR027469">
    <property type="entry name" value="Cation_efflux_TMD_sf"/>
</dbReference>
<keyword evidence="6" id="KW-0333">Golgi apparatus</keyword>
<dbReference type="Proteomes" id="UP000467700">
    <property type="component" value="Unassembled WGS sequence"/>
</dbReference>
<dbReference type="InterPro" id="IPR058533">
    <property type="entry name" value="Cation_efflux_TM"/>
</dbReference>
<evidence type="ECO:0000256" key="12">
    <source>
        <dbReference type="SAM" id="Phobius"/>
    </source>
</evidence>
<evidence type="ECO:0000256" key="5">
    <source>
        <dbReference type="ARBA" id="ARBA00022989"/>
    </source>
</evidence>
<keyword evidence="8 12" id="KW-0472">Membrane</keyword>
<dbReference type="EMBL" id="CACVBS010000039">
    <property type="protein sequence ID" value="CAA7263383.1"/>
    <property type="molecule type" value="Genomic_DNA"/>
</dbReference>
<keyword evidence="5 12" id="KW-1133">Transmembrane helix</keyword>
<feature type="transmembrane region" description="Helical" evidence="12">
    <location>
        <begin position="393"/>
        <end position="418"/>
    </location>
</feature>
<feature type="transmembrane region" description="Helical" evidence="12">
    <location>
        <begin position="585"/>
        <end position="611"/>
    </location>
</feature>
<keyword evidence="4" id="KW-0862">Zinc</keyword>
<sequence length="737" mass="79401">MVLIWRSLTVNRIPACILNKLFLPVEMSVKTEQIHRRKSSKDEEENADIIVAPAGDTTPAVTIGPSPRTRTMSTPHNHGHTRSASMANGHPPSAGPFRTTFANGVSPVSPLRSSFSVPMNGHGRTRSISSFTPSAPSPLGAAFPPHPPLKSPTMLPPAITPSHSAPEQGESQGAPAAKHSRRHSRLHSRNLSIFFPRPGSLPESAISEDGSQELEVPVDEEAPLIPAASTNVSLPGARRQPITPLGQGFTFGGRPPSSAGLPTPELMSPRSASSSTSRRGHHHKHSLSHNFFSFLEPGSGLPPMRDEELHTQPTPVPLSPWGPISAFPDSAAATSTSSGFKLPPVRNGHAFVEQEEPEEISPAAVASSIGQFLLGAWLWVTGQQVGSLATTGLGYWIVFDSFGVALSGVVPGWLASAAKSGQAAKEKEKVRRPYGNGRLETVVMFAQAVYLMFSAVYVCKETVEHVLLSLGGGHHHHHGGDEEEGIGIDFPIFMSFFTFVSLFATAYFFDNHTKLVNITGNRIPSLSSLLRSIWSPSRLAHDPPPTTVLARLLSNPFVASPLFFCVAILCVALFIPYAQHPIADLILAAVIAFVTFKIAYRACLVLGTVLLQTSPPRGMASGKMEAFLRAMREVERHPQVVHLPAPHVWQLTPSLASAPLSKGLANGNGVYREREREKESLVVTLELHVKEDLGDDDVLKLTRWAWERVVSAIGSLKDFREEGEEGGPEVTVGVVRG</sequence>
<dbReference type="AlphaFoldDB" id="A0A8S0WIX6"/>
<proteinExistence type="predicted"/>
<evidence type="ECO:0000313" key="14">
    <source>
        <dbReference type="EMBL" id="CAA7263383.1"/>
    </source>
</evidence>
<evidence type="ECO:0000256" key="3">
    <source>
        <dbReference type="ARBA" id="ARBA00022692"/>
    </source>
</evidence>
<feature type="transmembrane region" description="Helical" evidence="12">
    <location>
        <begin position="490"/>
        <end position="509"/>
    </location>
</feature>
<comment type="subunit">
    <text evidence="9">Heterodimer with SLC30A5; form a functional zinc ion transmembrane transporter.</text>
</comment>
<evidence type="ECO:0000256" key="1">
    <source>
        <dbReference type="ARBA" id="ARBA00004166"/>
    </source>
</evidence>
<feature type="compositionally biased region" description="Polar residues" evidence="11">
    <location>
        <begin position="68"/>
        <end position="86"/>
    </location>
</feature>
<evidence type="ECO:0000256" key="9">
    <source>
        <dbReference type="ARBA" id="ARBA00038600"/>
    </source>
</evidence>
<evidence type="ECO:0000256" key="7">
    <source>
        <dbReference type="ARBA" id="ARBA00023065"/>
    </source>
</evidence>
<keyword evidence="15" id="KW-1185">Reference proteome</keyword>
<evidence type="ECO:0000256" key="10">
    <source>
        <dbReference type="ARBA" id="ARBA00045455"/>
    </source>
</evidence>
<dbReference type="GO" id="GO:0005794">
    <property type="term" value="C:Golgi apparatus"/>
    <property type="evidence" value="ECO:0007669"/>
    <property type="project" value="UniProtKB-SubCell"/>
</dbReference>
<evidence type="ECO:0000256" key="2">
    <source>
        <dbReference type="ARBA" id="ARBA00022448"/>
    </source>
</evidence>
<keyword evidence="3 12" id="KW-0812">Transmembrane</keyword>
<evidence type="ECO:0000256" key="4">
    <source>
        <dbReference type="ARBA" id="ARBA00022833"/>
    </source>
</evidence>
<name>A0A8S0WIX6_CYCAE</name>
<accession>A0A8S0WIX6</accession>
<dbReference type="GO" id="GO:0006829">
    <property type="term" value="P:zinc ion transport"/>
    <property type="evidence" value="ECO:0007669"/>
    <property type="project" value="TreeGrafter"/>
</dbReference>
<dbReference type="OrthoDB" id="5382797at2759"/>